<dbReference type="Pfam" id="PF04055">
    <property type="entry name" value="Radical_SAM"/>
    <property type="match status" value="1"/>
</dbReference>
<dbReference type="SMART" id="SM00729">
    <property type="entry name" value="Elp3"/>
    <property type="match status" value="1"/>
</dbReference>
<feature type="binding site" evidence="11">
    <location>
        <position position="58"/>
    </location>
    <ligand>
        <name>[4Fe-4S] cluster</name>
        <dbReference type="ChEBI" id="CHEBI:49883"/>
        <label>1</label>
    </ligand>
</feature>
<dbReference type="InterPro" id="IPR038135">
    <property type="entry name" value="Methylthiotransferase_N_sf"/>
</dbReference>
<evidence type="ECO:0000256" key="10">
    <source>
        <dbReference type="ARBA" id="ARBA00033765"/>
    </source>
</evidence>
<evidence type="ECO:0000256" key="9">
    <source>
        <dbReference type="ARBA" id="ARBA00023014"/>
    </source>
</evidence>
<dbReference type="InterPro" id="IPR005839">
    <property type="entry name" value="Methylthiotransferase"/>
</dbReference>
<organism evidence="15 16">
    <name type="scientific">Breznakia blatticola</name>
    <dbReference type="NCBI Taxonomy" id="1754012"/>
    <lineage>
        <taxon>Bacteria</taxon>
        <taxon>Bacillati</taxon>
        <taxon>Bacillota</taxon>
        <taxon>Erysipelotrichia</taxon>
        <taxon>Erysipelotrichales</taxon>
        <taxon>Erysipelotrichaceae</taxon>
        <taxon>Breznakia</taxon>
    </lineage>
</organism>
<comment type="subunit">
    <text evidence="11">Monomer.</text>
</comment>
<dbReference type="InterPro" id="IPR058240">
    <property type="entry name" value="rSAM_sf"/>
</dbReference>
<dbReference type="NCBIfam" id="TIGR00089">
    <property type="entry name" value="MiaB/RimO family radical SAM methylthiotransferase"/>
    <property type="match status" value="1"/>
</dbReference>
<feature type="binding site" evidence="11">
    <location>
        <position position="211"/>
    </location>
    <ligand>
        <name>[4Fe-4S] cluster</name>
        <dbReference type="ChEBI" id="CHEBI:49883"/>
        <label>2</label>
        <note>4Fe-4S-S-AdoMet</note>
    </ligand>
</feature>
<dbReference type="Proteomes" id="UP000294743">
    <property type="component" value="Unassembled WGS sequence"/>
</dbReference>
<dbReference type="SFLD" id="SFLDS00029">
    <property type="entry name" value="Radical_SAM"/>
    <property type="match status" value="1"/>
</dbReference>
<dbReference type="CDD" id="cd01335">
    <property type="entry name" value="Radical_SAM"/>
    <property type="match status" value="1"/>
</dbReference>
<reference evidence="15 16" key="1">
    <citation type="submission" date="2019-03" db="EMBL/GenBank/DDBJ databases">
        <title>Genomic Encyclopedia of Type Strains, Phase IV (KMG-IV): sequencing the most valuable type-strain genomes for metagenomic binning, comparative biology and taxonomic classification.</title>
        <authorList>
            <person name="Goeker M."/>
        </authorList>
    </citation>
    <scope>NUCLEOTIDE SEQUENCE [LARGE SCALE GENOMIC DNA]</scope>
    <source>
        <strain evidence="15 16">DSM 28867</strain>
    </source>
</reference>
<keyword evidence="7 11" id="KW-0479">Metal-binding</keyword>
<keyword evidence="5 11" id="KW-0949">S-adenosyl-L-methionine</keyword>
<proteinExistence type="inferred from homology"/>
<dbReference type="GO" id="GO:0046872">
    <property type="term" value="F:metal ion binding"/>
    <property type="evidence" value="ECO:0007669"/>
    <property type="project" value="UniProtKB-KW"/>
</dbReference>
<feature type="domain" description="TRAM" evidence="12">
    <location>
        <begin position="422"/>
        <end position="485"/>
    </location>
</feature>
<feature type="binding site" evidence="11">
    <location>
        <position position="128"/>
    </location>
    <ligand>
        <name>[4Fe-4S] cluster</name>
        <dbReference type="ChEBI" id="CHEBI:49883"/>
        <label>1</label>
    </ligand>
</feature>
<keyword evidence="16" id="KW-1185">Reference proteome</keyword>
<comment type="function">
    <text evidence="1 11">Catalyzes the methylthiolation of N6-(dimethylallyl)adenosine (i(6)A), leading to the formation of 2-methylthio-N6-(dimethylallyl)adenosine (ms(2)i(6)A) at position 37 in tRNAs that read codons beginning with uridine.</text>
</comment>
<dbReference type="PANTHER" id="PTHR43020">
    <property type="entry name" value="CDK5 REGULATORY SUBUNIT-ASSOCIATED PROTEIN 1"/>
    <property type="match status" value="1"/>
</dbReference>
<dbReference type="InterPro" id="IPR020612">
    <property type="entry name" value="Methylthiotransferase_CS"/>
</dbReference>
<dbReference type="FunFam" id="3.40.50.12160:FF:000006">
    <property type="entry name" value="tRNA-2-methylthio-N(6)-dimethylallyladenosine synthase"/>
    <property type="match status" value="1"/>
</dbReference>
<accession>A0A4R8A2J1</accession>
<comment type="similarity">
    <text evidence="11">Belongs to the methylthiotransferase family. MiaB subfamily.</text>
</comment>
<gene>
    <name evidence="11" type="primary">miaB</name>
    <name evidence="15" type="ORF">EDD63_10815</name>
</gene>
<keyword evidence="2 11" id="KW-0004">4Fe-4S</keyword>
<dbReference type="NCBIfam" id="TIGR01574">
    <property type="entry name" value="miaB-methiolase"/>
    <property type="match status" value="1"/>
</dbReference>
<evidence type="ECO:0000256" key="11">
    <source>
        <dbReference type="HAMAP-Rule" id="MF_01864"/>
    </source>
</evidence>
<evidence type="ECO:0000256" key="4">
    <source>
        <dbReference type="ARBA" id="ARBA00022679"/>
    </source>
</evidence>
<keyword evidence="4 11" id="KW-0808">Transferase</keyword>
<dbReference type="Gene3D" id="3.40.50.12160">
    <property type="entry name" value="Methylthiotransferase, N-terminal domain"/>
    <property type="match status" value="1"/>
</dbReference>
<evidence type="ECO:0000313" key="16">
    <source>
        <dbReference type="Proteomes" id="UP000294743"/>
    </source>
</evidence>
<dbReference type="GO" id="GO:0051539">
    <property type="term" value="F:4 iron, 4 sulfur cluster binding"/>
    <property type="evidence" value="ECO:0007669"/>
    <property type="project" value="UniProtKB-UniRule"/>
</dbReference>
<comment type="subcellular location">
    <subcellularLocation>
        <location evidence="11">Cytoplasm</location>
    </subcellularLocation>
</comment>
<evidence type="ECO:0000313" key="15">
    <source>
        <dbReference type="EMBL" id="TDW24662.1"/>
    </source>
</evidence>
<sequence length="485" mass="55671">MCYNANDMKKNDYKLPNLKDAQKRTKQQVKIEKELFEVPVEVKNLGVDRKFYLRTYGCQANERDGETIAGILEQLHFTQVDTPEEADFILLNTCAVRKNAEDKVLGELGSLKRLKQTNPDLIMGMCGCMAQGEEIVDIILKKYPHVDLVFGTHNIHRLPKLLYQAMMNKERTIEVFSQEGEVIENLPVKRFGTHKAWVNIMYGCDKFCTYCIVPYTRGKERSRTMEDVLAEIQTLIDEGFKEVTLLGQNVNSYGKDLGIDGGFARLLEEVAKTGIQRIRFTTSHPWDFSDAMIDVIAAYDNIMPFIHLPVQSGDSDMLKIMGRRYTIEEYRTLFDKLASKIKNVAFSTDIIVGFPNETEEQFQRTLDIVEYCQFDNAFTFIYSPREGTPAAKMQDNVPMEVKQDRLNRLMERTNHYARLKNEAWKGKTCKVLVDGPSKKNKDVYSGYTEQQKLVNFTTDQKIKAGDIVDVEITDAKTWSLNGKQV</sequence>
<keyword evidence="3 11" id="KW-0963">Cytoplasm</keyword>
<evidence type="ECO:0000259" key="14">
    <source>
        <dbReference type="PROSITE" id="PS51918"/>
    </source>
</evidence>
<keyword evidence="8 11" id="KW-0408">Iron</keyword>
<feature type="binding site" evidence="11">
    <location>
        <position position="94"/>
    </location>
    <ligand>
        <name>[4Fe-4S] cluster</name>
        <dbReference type="ChEBI" id="CHEBI:49883"/>
        <label>1</label>
    </ligand>
</feature>
<dbReference type="InterPro" id="IPR006463">
    <property type="entry name" value="MiaB_methiolase"/>
</dbReference>
<dbReference type="HAMAP" id="MF_01864">
    <property type="entry name" value="tRNA_metthiotr_MiaB"/>
    <property type="match status" value="1"/>
</dbReference>
<dbReference type="SFLD" id="SFLDG01061">
    <property type="entry name" value="methylthiotransferase"/>
    <property type="match status" value="1"/>
</dbReference>
<evidence type="ECO:0000256" key="5">
    <source>
        <dbReference type="ARBA" id="ARBA00022691"/>
    </source>
</evidence>
<dbReference type="GO" id="GO:0005829">
    <property type="term" value="C:cytosol"/>
    <property type="evidence" value="ECO:0007669"/>
    <property type="project" value="TreeGrafter"/>
</dbReference>
<comment type="caution">
    <text evidence="15">The sequence shown here is derived from an EMBL/GenBank/DDBJ whole genome shotgun (WGS) entry which is preliminary data.</text>
</comment>
<evidence type="ECO:0000256" key="6">
    <source>
        <dbReference type="ARBA" id="ARBA00022694"/>
    </source>
</evidence>
<dbReference type="InterPro" id="IPR023404">
    <property type="entry name" value="rSAM_horseshoe"/>
</dbReference>
<dbReference type="EC" id="2.8.4.3" evidence="10 11"/>
<dbReference type="InterPro" id="IPR002792">
    <property type="entry name" value="TRAM_dom"/>
</dbReference>
<evidence type="ECO:0000256" key="8">
    <source>
        <dbReference type="ARBA" id="ARBA00023004"/>
    </source>
</evidence>
<feature type="binding site" evidence="11">
    <location>
        <position position="208"/>
    </location>
    <ligand>
        <name>[4Fe-4S] cluster</name>
        <dbReference type="ChEBI" id="CHEBI:49883"/>
        <label>2</label>
        <note>4Fe-4S-S-AdoMet</note>
    </ligand>
</feature>
<dbReference type="InterPro" id="IPR006638">
    <property type="entry name" value="Elp3/MiaA/NifB-like_rSAM"/>
</dbReference>
<dbReference type="PROSITE" id="PS01278">
    <property type="entry name" value="MTTASE_RADICAL"/>
    <property type="match status" value="1"/>
</dbReference>
<comment type="catalytic activity">
    <reaction evidence="11">
        <text>N(6)-dimethylallyladenosine(37) in tRNA + (sulfur carrier)-SH + AH2 + 2 S-adenosyl-L-methionine = 2-methylsulfanyl-N(6)-dimethylallyladenosine(37) in tRNA + (sulfur carrier)-H + 5'-deoxyadenosine + L-methionine + A + S-adenosyl-L-homocysteine + 2 H(+)</text>
        <dbReference type="Rhea" id="RHEA:37067"/>
        <dbReference type="Rhea" id="RHEA-COMP:10375"/>
        <dbReference type="Rhea" id="RHEA-COMP:10376"/>
        <dbReference type="Rhea" id="RHEA-COMP:14737"/>
        <dbReference type="Rhea" id="RHEA-COMP:14739"/>
        <dbReference type="ChEBI" id="CHEBI:13193"/>
        <dbReference type="ChEBI" id="CHEBI:15378"/>
        <dbReference type="ChEBI" id="CHEBI:17319"/>
        <dbReference type="ChEBI" id="CHEBI:17499"/>
        <dbReference type="ChEBI" id="CHEBI:29917"/>
        <dbReference type="ChEBI" id="CHEBI:57844"/>
        <dbReference type="ChEBI" id="CHEBI:57856"/>
        <dbReference type="ChEBI" id="CHEBI:59789"/>
        <dbReference type="ChEBI" id="CHEBI:64428"/>
        <dbReference type="ChEBI" id="CHEBI:74415"/>
        <dbReference type="ChEBI" id="CHEBI:74417"/>
        <dbReference type="EC" id="2.8.4.3"/>
    </reaction>
</comment>
<dbReference type="AlphaFoldDB" id="A0A4R8A2J1"/>
<dbReference type="SUPFAM" id="SSF102114">
    <property type="entry name" value="Radical SAM enzymes"/>
    <property type="match status" value="1"/>
</dbReference>
<dbReference type="PROSITE" id="PS50926">
    <property type="entry name" value="TRAM"/>
    <property type="match status" value="1"/>
</dbReference>
<protein>
    <recommendedName>
        <fullName evidence="10 11">tRNA-2-methylthio-N(6)-dimethylallyladenosine synthase</fullName>
        <ecNumber evidence="10 11">2.8.4.3</ecNumber>
    </recommendedName>
    <alternativeName>
        <fullName evidence="11">(Dimethylallyl)adenosine tRNA methylthiotransferase MiaB</fullName>
    </alternativeName>
    <alternativeName>
        <fullName evidence="11">tRNA-i(6)A37 methylthiotransferase</fullName>
    </alternativeName>
</protein>
<comment type="cofactor">
    <cofactor evidence="11">
        <name>[4Fe-4S] cluster</name>
        <dbReference type="ChEBI" id="CHEBI:49883"/>
    </cofactor>
    <text evidence="11">Binds 2 [4Fe-4S] clusters. One cluster is coordinated with 3 cysteines and an exchangeable S-adenosyl-L-methionine.</text>
</comment>
<evidence type="ECO:0000256" key="3">
    <source>
        <dbReference type="ARBA" id="ARBA00022490"/>
    </source>
</evidence>
<dbReference type="PROSITE" id="PS51449">
    <property type="entry name" value="MTTASE_N"/>
    <property type="match status" value="1"/>
</dbReference>
<evidence type="ECO:0000259" key="13">
    <source>
        <dbReference type="PROSITE" id="PS51449"/>
    </source>
</evidence>
<dbReference type="EMBL" id="SODD01000008">
    <property type="protein sequence ID" value="TDW24662.1"/>
    <property type="molecule type" value="Genomic_DNA"/>
</dbReference>
<dbReference type="GO" id="GO:0035597">
    <property type="term" value="F:tRNA-2-methylthio-N(6)-dimethylallyladenosine(37) synthase activity"/>
    <property type="evidence" value="ECO:0007669"/>
    <property type="project" value="UniProtKB-EC"/>
</dbReference>
<evidence type="ECO:0000256" key="7">
    <source>
        <dbReference type="ARBA" id="ARBA00022723"/>
    </source>
</evidence>
<evidence type="ECO:0000256" key="2">
    <source>
        <dbReference type="ARBA" id="ARBA00022485"/>
    </source>
</evidence>
<dbReference type="PANTHER" id="PTHR43020:SF2">
    <property type="entry name" value="MITOCHONDRIAL TRNA METHYLTHIOTRANSFERASE CDK5RAP1"/>
    <property type="match status" value="1"/>
</dbReference>
<evidence type="ECO:0000259" key="12">
    <source>
        <dbReference type="PROSITE" id="PS50926"/>
    </source>
</evidence>
<dbReference type="Pfam" id="PF00919">
    <property type="entry name" value="UPF0004"/>
    <property type="match status" value="1"/>
</dbReference>
<dbReference type="Pfam" id="PF01938">
    <property type="entry name" value="TRAM"/>
    <property type="match status" value="1"/>
</dbReference>
<evidence type="ECO:0000256" key="1">
    <source>
        <dbReference type="ARBA" id="ARBA00003234"/>
    </source>
</evidence>
<keyword evidence="6 11" id="KW-0819">tRNA processing</keyword>
<dbReference type="PROSITE" id="PS51918">
    <property type="entry name" value="RADICAL_SAM"/>
    <property type="match status" value="1"/>
</dbReference>
<dbReference type="SFLD" id="SFLDG01082">
    <property type="entry name" value="B12-binding_domain_containing"/>
    <property type="match status" value="1"/>
</dbReference>
<keyword evidence="9 11" id="KW-0411">Iron-sulfur</keyword>
<feature type="binding site" evidence="11">
    <location>
        <position position="204"/>
    </location>
    <ligand>
        <name>[4Fe-4S] cluster</name>
        <dbReference type="ChEBI" id="CHEBI:49883"/>
        <label>2</label>
        <note>4Fe-4S-S-AdoMet</note>
    </ligand>
</feature>
<feature type="domain" description="MTTase N-terminal" evidence="13">
    <location>
        <begin position="49"/>
        <end position="167"/>
    </location>
</feature>
<dbReference type="Gene3D" id="3.80.30.20">
    <property type="entry name" value="tm_1862 like domain"/>
    <property type="match status" value="1"/>
</dbReference>
<feature type="domain" description="Radical SAM core" evidence="14">
    <location>
        <begin position="190"/>
        <end position="420"/>
    </location>
</feature>
<dbReference type="FunFam" id="3.80.30.20:FF:000001">
    <property type="entry name" value="tRNA-2-methylthio-N(6)-dimethylallyladenosine synthase 2"/>
    <property type="match status" value="1"/>
</dbReference>
<dbReference type="InterPro" id="IPR007197">
    <property type="entry name" value="rSAM"/>
</dbReference>
<name>A0A4R8A2J1_9FIRM</name>
<dbReference type="InterPro" id="IPR013848">
    <property type="entry name" value="Methylthiotransferase_N"/>
</dbReference>
<dbReference type="SFLD" id="SFLDF00273">
    <property type="entry name" value="(dimethylallyl)adenosine_tRNA"/>
    <property type="match status" value="1"/>
</dbReference>